<evidence type="ECO:0000256" key="1">
    <source>
        <dbReference type="SAM" id="Coils"/>
    </source>
</evidence>
<comment type="caution">
    <text evidence="2">The sequence shown here is derived from an EMBL/GenBank/DDBJ whole genome shotgun (WGS) entry which is preliminary data.</text>
</comment>
<proteinExistence type="predicted"/>
<dbReference type="RefSeq" id="WP_285636898.1">
    <property type="nucleotide sequence ID" value="NZ_BSTJ01000023.1"/>
</dbReference>
<dbReference type="AlphaFoldDB" id="A0A9W6RXD0"/>
<dbReference type="Proteomes" id="UP001165135">
    <property type="component" value="Unassembled WGS sequence"/>
</dbReference>
<reference evidence="2" key="1">
    <citation type="submission" date="2023-03" db="EMBL/GenBank/DDBJ databases">
        <title>Actinoallomurus iriomotensis NBRC 103681.</title>
        <authorList>
            <person name="Ichikawa N."/>
            <person name="Sato H."/>
            <person name="Tonouchi N."/>
        </authorList>
    </citation>
    <scope>NUCLEOTIDE SEQUENCE</scope>
    <source>
        <strain evidence="2">NBRC 103681</strain>
    </source>
</reference>
<dbReference type="EMBL" id="BSTJ01000023">
    <property type="protein sequence ID" value="GLY81867.1"/>
    <property type="molecule type" value="Genomic_DNA"/>
</dbReference>
<protein>
    <submittedName>
        <fullName evidence="2">Uncharacterized protein</fullName>
    </submittedName>
</protein>
<evidence type="ECO:0000313" key="3">
    <source>
        <dbReference type="Proteomes" id="UP001165135"/>
    </source>
</evidence>
<gene>
    <name evidence="2" type="ORF">Airi01_101340</name>
</gene>
<accession>A0A9W6RXD0</accession>
<sequence length="180" mass="19720">MNAFRRALREFFHRPPAEVDIRPLDIAQARAETKAARAELAAARDKLTAAETELARRSAGLPVDLDVVRRRNGRALREVQAVVDGGSGRWRCSVPGRPGYDTDSIVNAALFDEQYLMREVGRLRDLVTEILGRFTQPGHPGEPCRSTGWISEKQLTAWRQAAGPSYATGGTVNAPAGGNR</sequence>
<evidence type="ECO:0000313" key="2">
    <source>
        <dbReference type="EMBL" id="GLY81867.1"/>
    </source>
</evidence>
<keyword evidence="1" id="KW-0175">Coiled coil</keyword>
<feature type="coiled-coil region" evidence="1">
    <location>
        <begin position="26"/>
        <end position="53"/>
    </location>
</feature>
<name>A0A9W6RXD0_9ACTN</name>
<organism evidence="2 3">
    <name type="scientific">Actinoallomurus iriomotensis</name>
    <dbReference type="NCBI Taxonomy" id="478107"/>
    <lineage>
        <taxon>Bacteria</taxon>
        <taxon>Bacillati</taxon>
        <taxon>Actinomycetota</taxon>
        <taxon>Actinomycetes</taxon>
        <taxon>Streptosporangiales</taxon>
        <taxon>Thermomonosporaceae</taxon>
        <taxon>Actinoallomurus</taxon>
    </lineage>
</organism>